<gene>
    <name evidence="1" type="ORF">KO493_07820</name>
</gene>
<organism evidence="1 2">
    <name type="scientific">Pseudotamlana agarivorans</name>
    <dbReference type="NCBI Taxonomy" id="481183"/>
    <lineage>
        <taxon>Bacteria</taxon>
        <taxon>Pseudomonadati</taxon>
        <taxon>Bacteroidota</taxon>
        <taxon>Flavobacteriia</taxon>
        <taxon>Flavobacteriales</taxon>
        <taxon>Flavobacteriaceae</taxon>
        <taxon>Pseudotamlana</taxon>
    </lineage>
</organism>
<name>A0ACC5U8L6_9FLAO</name>
<sequence length="388" mass="43788">MNKEIENIIVKFLISSANEEELDQLGVWLKTKENVKLFGEYIEINYALDVNFNEFDNKNVKNALSEKIKQESSVFYKYKVYNVLKYAAVVLLFFGLGFIFKEHFFETPVDAIPEIVNTNISVEPGTNKATLTLEDGSSVVLEKGGAFQTQNANSNGEEIIYNKTSQSVTEVTYNYLTIPRAGEFFIVLADGTKVWLNSESQLKYPISFVEGETRQVELVYGEAYFDVSPSELHNGTTFKVLNNAQEVEVYGTEFNIKAYKDETNIYTTLVEGKVSVGTAGVKQNLVPNQQSNLNMIDGNMTVATVDVMSEISWKNGVFSFNGKSLKDIMKVISRWYDVDVIFENSELETITFVGVLGKDQSLKTILETIKTLSIIKNYEINDKTVRLN</sequence>
<accession>A0ACC5U8L6</accession>
<keyword evidence="2" id="KW-1185">Reference proteome</keyword>
<protein>
    <submittedName>
        <fullName evidence="1">DUF4974 domain-containing protein</fullName>
    </submittedName>
</protein>
<comment type="caution">
    <text evidence="1">The sequence shown here is derived from an EMBL/GenBank/DDBJ whole genome shotgun (WGS) entry which is preliminary data.</text>
</comment>
<evidence type="ECO:0000313" key="1">
    <source>
        <dbReference type="EMBL" id="MBU2950599.1"/>
    </source>
</evidence>
<proteinExistence type="predicted"/>
<evidence type="ECO:0000313" key="2">
    <source>
        <dbReference type="Proteomes" id="UP001647509"/>
    </source>
</evidence>
<dbReference type="EMBL" id="JAHKPD010000012">
    <property type="protein sequence ID" value="MBU2950599.1"/>
    <property type="molecule type" value="Genomic_DNA"/>
</dbReference>
<reference evidence="1" key="1">
    <citation type="submission" date="2021-05" db="EMBL/GenBank/DDBJ databases">
        <title>Draft genomes of bacteria isolated from model marine particles.</title>
        <authorList>
            <person name="Datta M.S."/>
            <person name="Schwartzman J.A."/>
            <person name="Enke T.N."/>
            <person name="Saavedra J."/>
            <person name="Cermak N."/>
            <person name="Cordero O.X."/>
        </authorList>
    </citation>
    <scope>NUCLEOTIDE SEQUENCE</scope>
    <source>
        <strain evidence="1">I2M19</strain>
    </source>
</reference>
<dbReference type="Proteomes" id="UP001647509">
    <property type="component" value="Unassembled WGS sequence"/>
</dbReference>